<accession>A0A5C7FDL2</accession>
<evidence type="ECO:0000313" key="3">
    <source>
        <dbReference type="Proteomes" id="UP000321907"/>
    </source>
</evidence>
<dbReference type="EMBL" id="VOXD01000019">
    <property type="protein sequence ID" value="TXF88767.1"/>
    <property type="molecule type" value="Genomic_DNA"/>
</dbReference>
<evidence type="ECO:0000256" key="1">
    <source>
        <dbReference type="SAM" id="MobiDB-lite"/>
    </source>
</evidence>
<feature type="compositionally biased region" description="Basic and acidic residues" evidence="1">
    <location>
        <begin position="39"/>
        <end position="50"/>
    </location>
</feature>
<evidence type="ECO:0000313" key="2">
    <source>
        <dbReference type="EMBL" id="TXF88767.1"/>
    </source>
</evidence>
<proteinExistence type="predicted"/>
<dbReference type="RefSeq" id="WP_147931184.1">
    <property type="nucleotide sequence ID" value="NZ_VOXD01000019.1"/>
</dbReference>
<feature type="region of interest" description="Disordered" evidence="1">
    <location>
        <begin position="1"/>
        <end position="62"/>
    </location>
</feature>
<comment type="caution">
    <text evidence="2">The sequence shown here is derived from an EMBL/GenBank/DDBJ whole genome shotgun (WGS) entry which is preliminary data.</text>
</comment>
<reference evidence="2 3" key="1">
    <citation type="submission" date="2019-08" db="EMBL/GenBank/DDBJ databases">
        <title>Lewinella sp. strain SSH13 Genome sequencing and assembly.</title>
        <authorList>
            <person name="Kim I."/>
        </authorList>
    </citation>
    <scope>NUCLEOTIDE SEQUENCE [LARGE SCALE GENOMIC DNA]</scope>
    <source>
        <strain evidence="2 3">SSH13</strain>
    </source>
</reference>
<feature type="compositionally biased region" description="Basic and acidic residues" evidence="1">
    <location>
        <begin position="118"/>
        <end position="129"/>
    </location>
</feature>
<name>A0A5C7FDL2_9BACT</name>
<dbReference type="InterPro" id="IPR010985">
    <property type="entry name" value="Ribbon_hlx_hlx"/>
</dbReference>
<organism evidence="2 3">
    <name type="scientific">Neolewinella aurantiaca</name>
    <dbReference type="NCBI Taxonomy" id="2602767"/>
    <lineage>
        <taxon>Bacteria</taxon>
        <taxon>Pseudomonadati</taxon>
        <taxon>Bacteroidota</taxon>
        <taxon>Saprospiria</taxon>
        <taxon>Saprospirales</taxon>
        <taxon>Lewinellaceae</taxon>
        <taxon>Neolewinella</taxon>
    </lineage>
</organism>
<dbReference type="GO" id="GO:0006355">
    <property type="term" value="P:regulation of DNA-templated transcription"/>
    <property type="evidence" value="ECO:0007669"/>
    <property type="project" value="InterPro"/>
</dbReference>
<keyword evidence="3" id="KW-1185">Reference proteome</keyword>
<dbReference type="SUPFAM" id="SSF47598">
    <property type="entry name" value="Ribbon-helix-helix"/>
    <property type="match status" value="1"/>
</dbReference>
<dbReference type="Proteomes" id="UP000321907">
    <property type="component" value="Unassembled WGS sequence"/>
</dbReference>
<protein>
    <submittedName>
        <fullName evidence="2">Uncharacterized protein</fullName>
    </submittedName>
</protein>
<gene>
    <name evidence="2" type="ORF">FUA23_13020</name>
</gene>
<dbReference type="AlphaFoldDB" id="A0A5C7FDL2"/>
<feature type="region of interest" description="Disordered" evidence="1">
    <location>
        <begin position="77"/>
        <end position="129"/>
    </location>
</feature>
<feature type="compositionally biased region" description="Basic and acidic residues" evidence="1">
    <location>
        <begin position="16"/>
        <end position="25"/>
    </location>
</feature>
<dbReference type="OrthoDB" id="1494946at2"/>
<sequence length="168" mass="18792">MAKKRFTDDLSGLFEEPDHTPETTRAEAASVRASEPAAPDEKEERVEVDVPTKTSKARRKLSSKGFTADLDAFLSEGFERESTAPSTSSAPAPAPRKSRRRKTGLDLLIRSTVEDEDRTPRGAKAPDTKRVTLIFNKEHLATLKEQARKRGMYLKDVVQEMVEGYLEE</sequence>